<evidence type="ECO:0000256" key="1">
    <source>
        <dbReference type="ARBA" id="ARBA00023015"/>
    </source>
</evidence>
<proteinExistence type="predicted"/>
<dbReference type="SUPFAM" id="SSF47413">
    <property type="entry name" value="lambda repressor-like DNA-binding domains"/>
    <property type="match status" value="2"/>
</dbReference>
<dbReference type="Pfam" id="PF01381">
    <property type="entry name" value="HTH_3"/>
    <property type="match status" value="2"/>
</dbReference>
<protein>
    <submittedName>
        <fullName evidence="5">Helix-turn-helix domain-containing protein</fullName>
    </submittedName>
</protein>
<dbReference type="InterPro" id="IPR015927">
    <property type="entry name" value="Peptidase_S24_S26A/B/C"/>
</dbReference>
<dbReference type="InterPro" id="IPR001387">
    <property type="entry name" value="Cro/C1-type_HTH"/>
</dbReference>
<reference evidence="5 6" key="1">
    <citation type="submission" date="2020-08" db="EMBL/GenBank/DDBJ databases">
        <authorList>
            <person name="Kim C.M."/>
        </authorList>
    </citation>
    <scope>NUCLEOTIDE SEQUENCE [LARGE SCALE GENOMIC DNA]</scope>
    <source>
        <strain evidence="5 6">UL070</strain>
    </source>
</reference>
<dbReference type="PANTHER" id="PTHR40661">
    <property type="match status" value="1"/>
</dbReference>
<evidence type="ECO:0000256" key="3">
    <source>
        <dbReference type="ARBA" id="ARBA00023163"/>
    </source>
</evidence>
<feature type="domain" description="HTH cro/C1-type" evidence="4">
    <location>
        <begin position="13"/>
        <end position="66"/>
    </location>
</feature>
<dbReference type="PROSITE" id="PS50943">
    <property type="entry name" value="HTH_CROC1"/>
    <property type="match status" value="2"/>
</dbReference>
<dbReference type="GO" id="GO:0003677">
    <property type="term" value="F:DNA binding"/>
    <property type="evidence" value="ECO:0007669"/>
    <property type="project" value="UniProtKB-KW"/>
</dbReference>
<feature type="domain" description="HTH cro/C1-type" evidence="4">
    <location>
        <begin position="97"/>
        <end position="150"/>
    </location>
</feature>
<dbReference type="AlphaFoldDB" id="A0A7W4LQK5"/>
<dbReference type="InterPro" id="IPR036286">
    <property type="entry name" value="LexA/Signal_pep-like_sf"/>
</dbReference>
<dbReference type="CDD" id="cd06462">
    <property type="entry name" value="Peptidase_S24_S26"/>
    <property type="match status" value="1"/>
</dbReference>
<name>A0A7W4LQK5_9GAMM</name>
<dbReference type="Proteomes" id="UP000542720">
    <property type="component" value="Unassembled WGS sequence"/>
</dbReference>
<gene>
    <name evidence="5" type="ORF">H3H51_20110</name>
</gene>
<evidence type="ECO:0000313" key="5">
    <source>
        <dbReference type="EMBL" id="MBB2497332.1"/>
    </source>
</evidence>
<keyword evidence="3" id="KW-0804">Transcription</keyword>
<dbReference type="SUPFAM" id="SSF51306">
    <property type="entry name" value="LexA/Signal peptidase"/>
    <property type="match status" value="1"/>
</dbReference>
<dbReference type="InterPro" id="IPR010982">
    <property type="entry name" value="Lambda_DNA-bd_dom_sf"/>
</dbReference>
<keyword evidence="2" id="KW-0238">DNA-binding</keyword>
<accession>A0A7W4LQK5</accession>
<dbReference type="SMART" id="SM00530">
    <property type="entry name" value="HTH_XRE"/>
    <property type="match status" value="2"/>
</dbReference>
<evidence type="ECO:0000259" key="4">
    <source>
        <dbReference type="PROSITE" id="PS50943"/>
    </source>
</evidence>
<evidence type="ECO:0000256" key="2">
    <source>
        <dbReference type="ARBA" id="ARBA00023125"/>
    </source>
</evidence>
<dbReference type="Gene3D" id="1.10.260.40">
    <property type="entry name" value="lambda repressor-like DNA-binding domains"/>
    <property type="match status" value="2"/>
</dbReference>
<sequence>MKPFDISTHGGRIASARKARKLTQTELAKLVGIGQSSIALLESNSTKATHHAFELAEALGVSLEWLLHGEAHETATTSTGADLPPPDSKLDSFAKRLVYRREQCGLTQAQLASRSGLSQATIGNLETSRNKGTKRILELARALHITPEWLLHGGNLQQAKGDALRQDFGVPSAEQRQEQLVKRLVGMAVDPAISESSNAPTVSPPPITTMLPIISWLDPALTTPRKTYLSHEREGYVRSPFKQSQSAFWMRVPTDVMAPEYLENDLILVDPELTPQNADDIVIHDANGRPEFGRLRQAFDDKYIEIMNPHYPVRMQRLEEGSKVIGVVNGMVRRPRSRD</sequence>
<dbReference type="EMBL" id="JACJUD010000008">
    <property type="protein sequence ID" value="MBB2497332.1"/>
    <property type="molecule type" value="Genomic_DNA"/>
</dbReference>
<comment type="caution">
    <text evidence="5">The sequence shown here is derived from an EMBL/GenBank/DDBJ whole genome shotgun (WGS) entry which is preliminary data.</text>
</comment>
<dbReference type="PANTHER" id="PTHR40661:SF2">
    <property type="entry name" value="HTH-TYPE TRANSCRIPTIONAL REGULATOR PRTR"/>
    <property type="match status" value="1"/>
</dbReference>
<keyword evidence="1" id="KW-0805">Transcription regulation</keyword>
<dbReference type="Gene3D" id="2.10.109.10">
    <property type="entry name" value="Umud Fragment, subunit A"/>
    <property type="match status" value="1"/>
</dbReference>
<dbReference type="CDD" id="cd00093">
    <property type="entry name" value="HTH_XRE"/>
    <property type="match status" value="2"/>
</dbReference>
<evidence type="ECO:0000313" key="6">
    <source>
        <dbReference type="Proteomes" id="UP000542720"/>
    </source>
</evidence>
<dbReference type="RefSeq" id="WP_183090863.1">
    <property type="nucleotide sequence ID" value="NZ_JACJUD010000008.1"/>
</dbReference>
<dbReference type="Pfam" id="PF00717">
    <property type="entry name" value="Peptidase_S24"/>
    <property type="match status" value="1"/>
</dbReference>
<organism evidence="5 6">
    <name type="scientific">Aquipseudomonas ullengensis</name>
    <dbReference type="NCBI Taxonomy" id="2759166"/>
    <lineage>
        <taxon>Bacteria</taxon>
        <taxon>Pseudomonadati</taxon>
        <taxon>Pseudomonadota</taxon>
        <taxon>Gammaproteobacteria</taxon>
        <taxon>Pseudomonadales</taxon>
        <taxon>Pseudomonadaceae</taxon>
        <taxon>Aquipseudomonas</taxon>
    </lineage>
</organism>
<keyword evidence="6" id="KW-1185">Reference proteome</keyword>